<evidence type="ECO:0000256" key="6">
    <source>
        <dbReference type="ARBA" id="ARBA00023010"/>
    </source>
</evidence>
<dbReference type="GO" id="GO:0044614">
    <property type="term" value="C:nuclear pore cytoplasmic filaments"/>
    <property type="evidence" value="ECO:0007669"/>
    <property type="project" value="TreeGrafter"/>
</dbReference>
<organism evidence="11 12">
    <name type="scientific">Babesia gibsoni</name>
    <dbReference type="NCBI Taxonomy" id="33632"/>
    <lineage>
        <taxon>Eukaryota</taxon>
        <taxon>Sar</taxon>
        <taxon>Alveolata</taxon>
        <taxon>Apicomplexa</taxon>
        <taxon>Aconoidasida</taxon>
        <taxon>Piroplasmida</taxon>
        <taxon>Babesiidae</taxon>
        <taxon>Babesia</taxon>
    </lineage>
</organism>
<evidence type="ECO:0000256" key="2">
    <source>
        <dbReference type="ARBA" id="ARBA00008926"/>
    </source>
</evidence>
<dbReference type="GO" id="GO:0000973">
    <property type="term" value="P:post-transcriptional tethering of RNA polymerase II gene DNA at nuclear periphery"/>
    <property type="evidence" value="ECO:0007669"/>
    <property type="project" value="TreeGrafter"/>
</dbReference>
<dbReference type="EMBL" id="JAVEPI010000001">
    <property type="protein sequence ID" value="KAK1445037.1"/>
    <property type="molecule type" value="Genomic_DNA"/>
</dbReference>
<keyword evidence="3" id="KW-0813">Transport</keyword>
<dbReference type="GO" id="GO:0006405">
    <property type="term" value="P:RNA export from nucleus"/>
    <property type="evidence" value="ECO:0007669"/>
    <property type="project" value="TreeGrafter"/>
</dbReference>
<comment type="subcellular location">
    <subcellularLocation>
        <location evidence="1">Nucleus</location>
        <location evidence="1">Nuclear pore complex</location>
    </subcellularLocation>
</comment>
<sequence>MFGNNNRNTGYWNTTGQTNNNVSGAFNSLNSSLQGGQQGSSLFGGFGGVNTIGNSSFVNQTPNTTFGTSQNTSLFGQSSQQPTSTGLGGITNTGGLFGQSNQGTMGTSGGFFGQNNQGGGFFGSTLNTGVGTGFGSTMTTGNTVFGSNTGSNTGSMWSTGTGFSTFGGQIQGTEVAGPKHFDGATITHISYEKPTTCKEEFRWEYYKKNNPQLNTGMMQPSTATTGGLFGGSQATSTTGGFFGSTQPSTPTTGGLFGNVQQSTAGTGFFGSTQPATTGVFGSTQPTTGGLFGNMQSGTTGGMFGATQPTATGSSFLRPIKSSAAKGGMFGTTQPTTVGTTGGLFGSAQTTTPQSTNVFGNVQQSTAGTGFFGSNQPATTGVFGSTNTGTTTATGGTGLFGGAASTTPSTGVFGSSTTSAFGGLNKSMFGTPTTTSSAPGTASNAFGSTGLFGSSTPAATATANTAAVGTTGLFGGSTTAGTTGTTTAGTGIFGNTTTSRFNSSTPGFLGSSATTPSTSLFGSTASSGTSNLFGSTTLGGTSTLSSGTMATSGSSLLNTTGSVQQQQQQQQPGTMRLGHITLHWDVNTPSPGLSSFWSNGTKLPPEAEEYLAKMANTLSKNEGTTTSQTIPQETQATPTVTAVKTSPLENNEDRFGLRKVLIDLGVILPRYNIQNESKYEEISSHDDYRTPRPNTYLKPEEKVEHNIGDSFKKVPKHALSSKLRNYYNQFNTPSGDPFLSLHNGGAKEFDALRFQARGGQLRKNSPKSESSNEEVPYLPSNRVKSISENGSTNTDMDILTMPEDTNKERQRRGTFKLDYDLKTNGDALSQTSKVSDVVIEYTEEADKANPPSVSDGAESRSGFPLLNLRDDEPGQPPILTKEGYNTRPTMSSLRKMSDRQLSSVMDFRIIREGHGEILWPGYTDVRQLNLDKIVDIANRKVTLYGNMSSVHPVGEGLNKNAVITLFNCSPKELDSDGSITKTADHLERLKDHTVSLGCKFISANIKTGQWTFEAPYFVQNDGTEVSQSKTLSYAN</sequence>
<dbReference type="AlphaFoldDB" id="A0AAD8PGW4"/>
<evidence type="ECO:0000256" key="7">
    <source>
        <dbReference type="ARBA" id="ARBA00023132"/>
    </source>
</evidence>
<keyword evidence="6" id="KW-0811">Translocation</keyword>
<keyword evidence="4" id="KW-0509">mRNA transport</keyword>
<dbReference type="GO" id="GO:0051028">
    <property type="term" value="P:mRNA transport"/>
    <property type="evidence" value="ECO:0007669"/>
    <property type="project" value="UniProtKB-KW"/>
</dbReference>
<comment type="caution">
    <text evidence="11">The sequence shown here is derived from an EMBL/GenBank/DDBJ whole genome shotgun (WGS) entry which is preliminary data.</text>
</comment>
<evidence type="ECO:0000256" key="9">
    <source>
        <dbReference type="SAM" id="MobiDB-lite"/>
    </source>
</evidence>
<dbReference type="PROSITE" id="PS51434">
    <property type="entry name" value="NUP_C"/>
    <property type="match status" value="1"/>
</dbReference>
<name>A0AAD8PGW4_BABGI</name>
<dbReference type="GO" id="GO:0034398">
    <property type="term" value="P:telomere tethering at nuclear periphery"/>
    <property type="evidence" value="ECO:0007669"/>
    <property type="project" value="TreeGrafter"/>
</dbReference>
<accession>A0AAD8PGW4</accession>
<feature type="region of interest" description="Disordered" evidence="9">
    <location>
        <begin position="844"/>
        <end position="896"/>
    </location>
</feature>
<dbReference type="InterPro" id="IPR037665">
    <property type="entry name" value="Nucleoporin_S59-like"/>
</dbReference>
<evidence type="ECO:0000313" key="12">
    <source>
        <dbReference type="Proteomes" id="UP001230268"/>
    </source>
</evidence>
<evidence type="ECO:0000256" key="1">
    <source>
        <dbReference type="ARBA" id="ARBA00004567"/>
    </source>
</evidence>
<feature type="compositionally biased region" description="Gly residues" evidence="9">
    <location>
        <begin position="86"/>
        <end position="97"/>
    </location>
</feature>
<evidence type="ECO:0000256" key="3">
    <source>
        <dbReference type="ARBA" id="ARBA00022448"/>
    </source>
</evidence>
<dbReference type="GO" id="GO:0008139">
    <property type="term" value="F:nuclear localization sequence binding"/>
    <property type="evidence" value="ECO:0007669"/>
    <property type="project" value="TreeGrafter"/>
</dbReference>
<feature type="domain" description="Peptidase S59" evidence="10">
    <location>
        <begin position="880"/>
        <end position="1016"/>
    </location>
</feature>
<evidence type="ECO:0000256" key="4">
    <source>
        <dbReference type="ARBA" id="ARBA00022816"/>
    </source>
</evidence>
<keyword evidence="7" id="KW-0906">Nuclear pore complex</keyword>
<dbReference type="GO" id="GO:0006606">
    <property type="term" value="P:protein import into nucleus"/>
    <property type="evidence" value="ECO:0007669"/>
    <property type="project" value="TreeGrafter"/>
</dbReference>
<dbReference type="Pfam" id="PF04096">
    <property type="entry name" value="Nucleoporin2"/>
    <property type="match status" value="1"/>
</dbReference>
<dbReference type="SUPFAM" id="SSF82215">
    <property type="entry name" value="C-terminal autoproteolytic domain of nucleoporin nup98"/>
    <property type="match status" value="1"/>
</dbReference>
<proteinExistence type="inferred from homology"/>
<keyword evidence="12" id="KW-1185">Reference proteome</keyword>
<dbReference type="InterPro" id="IPR007230">
    <property type="entry name" value="Nup98_auto-Pept-S59_dom"/>
</dbReference>
<dbReference type="Gene3D" id="3.30.1610.10">
    <property type="entry name" value="Peptidase S59, nucleoporin"/>
    <property type="match status" value="1"/>
</dbReference>
<feature type="region of interest" description="Disordered" evidence="9">
    <location>
        <begin position="74"/>
        <end position="102"/>
    </location>
</feature>
<dbReference type="Pfam" id="PF13634">
    <property type="entry name" value="Nucleoporin_FG"/>
    <property type="match status" value="2"/>
</dbReference>
<evidence type="ECO:0000256" key="5">
    <source>
        <dbReference type="ARBA" id="ARBA00022927"/>
    </source>
</evidence>
<gene>
    <name evidence="11" type="ORF">BgAZ_109430</name>
</gene>
<dbReference type="InterPro" id="IPR025574">
    <property type="entry name" value="Nucleoporin_FG_rpt"/>
</dbReference>
<keyword evidence="5" id="KW-0653">Protein transport</keyword>
<comment type="similarity">
    <text evidence="2">Belongs to the nucleoporin GLFG family.</text>
</comment>
<dbReference type="GO" id="GO:0017056">
    <property type="term" value="F:structural constituent of nuclear pore"/>
    <property type="evidence" value="ECO:0007669"/>
    <property type="project" value="InterPro"/>
</dbReference>
<evidence type="ECO:0000256" key="8">
    <source>
        <dbReference type="ARBA" id="ARBA00023242"/>
    </source>
</evidence>
<evidence type="ECO:0000313" key="11">
    <source>
        <dbReference type="EMBL" id="KAK1445037.1"/>
    </source>
</evidence>
<reference evidence="11" key="1">
    <citation type="submission" date="2023-08" db="EMBL/GenBank/DDBJ databases">
        <title>Draft sequence of the Babesia gibsoni genome.</title>
        <authorList>
            <person name="Yamagishi J.Y."/>
            <person name="Xuan X.X."/>
        </authorList>
    </citation>
    <scope>NUCLEOTIDE SEQUENCE</scope>
    <source>
        <strain evidence="11">Azabu</strain>
    </source>
</reference>
<dbReference type="Proteomes" id="UP001230268">
    <property type="component" value="Unassembled WGS sequence"/>
</dbReference>
<dbReference type="PANTHER" id="PTHR23198:SF6">
    <property type="entry name" value="NUCLEAR PORE COMPLEX PROTEIN NUP98-NUP96"/>
    <property type="match status" value="1"/>
</dbReference>
<feature type="region of interest" description="Disordered" evidence="9">
    <location>
        <begin position="471"/>
        <end position="496"/>
    </location>
</feature>
<feature type="compositionally biased region" description="Polar residues" evidence="9">
    <location>
        <begin position="885"/>
        <end position="896"/>
    </location>
</feature>
<keyword evidence="8" id="KW-0539">Nucleus</keyword>
<dbReference type="PANTHER" id="PTHR23198">
    <property type="entry name" value="NUCLEOPORIN"/>
    <property type="match status" value="1"/>
</dbReference>
<protein>
    <submittedName>
        <fullName evidence="11">Nucleoporin domain containing protein</fullName>
    </submittedName>
</protein>
<dbReference type="GO" id="GO:0003723">
    <property type="term" value="F:RNA binding"/>
    <property type="evidence" value="ECO:0007669"/>
    <property type="project" value="TreeGrafter"/>
</dbReference>
<dbReference type="InterPro" id="IPR036903">
    <property type="entry name" value="Nup98_auto-Pept-S59_dom_sf"/>
</dbReference>
<evidence type="ECO:0000259" key="10">
    <source>
        <dbReference type="PROSITE" id="PS51434"/>
    </source>
</evidence>